<protein>
    <submittedName>
        <fullName evidence="5">ABC transporter ATP-binding protein</fullName>
    </submittedName>
</protein>
<proteinExistence type="predicted"/>
<dbReference type="Pfam" id="PF00005">
    <property type="entry name" value="ABC_tran"/>
    <property type="match status" value="1"/>
</dbReference>
<keyword evidence="3 5" id="KW-0067">ATP-binding</keyword>
<dbReference type="InterPro" id="IPR003439">
    <property type="entry name" value="ABC_transporter-like_ATP-bd"/>
</dbReference>
<gene>
    <name evidence="5" type="ORF">A8C56_00495</name>
</gene>
<dbReference type="RefSeq" id="WP_067750670.1">
    <property type="nucleotide sequence ID" value="NZ_CP015772.1"/>
</dbReference>
<evidence type="ECO:0000256" key="2">
    <source>
        <dbReference type="ARBA" id="ARBA00022741"/>
    </source>
</evidence>
<evidence type="ECO:0000259" key="4">
    <source>
        <dbReference type="PROSITE" id="PS50893"/>
    </source>
</evidence>
<reference evidence="5 6" key="1">
    <citation type="submission" date="2016-05" db="EMBL/GenBank/DDBJ databases">
        <title>Niabella ginsenosidivorans BS26 whole genome sequencing.</title>
        <authorList>
            <person name="Im W.T."/>
            <person name="Siddiqi M.Z."/>
        </authorList>
    </citation>
    <scope>NUCLEOTIDE SEQUENCE [LARGE SCALE GENOMIC DNA]</scope>
    <source>
        <strain evidence="5 6">BS26</strain>
    </source>
</reference>
<dbReference type="GO" id="GO:0005524">
    <property type="term" value="F:ATP binding"/>
    <property type="evidence" value="ECO:0007669"/>
    <property type="project" value="UniProtKB-KW"/>
</dbReference>
<dbReference type="EMBL" id="CP015772">
    <property type="protein sequence ID" value="ANH79653.1"/>
    <property type="molecule type" value="Genomic_DNA"/>
</dbReference>
<dbReference type="OrthoDB" id="9808363at2"/>
<evidence type="ECO:0000313" key="5">
    <source>
        <dbReference type="EMBL" id="ANH79653.1"/>
    </source>
</evidence>
<dbReference type="Proteomes" id="UP000077667">
    <property type="component" value="Chromosome"/>
</dbReference>
<evidence type="ECO:0000256" key="1">
    <source>
        <dbReference type="ARBA" id="ARBA00022448"/>
    </source>
</evidence>
<dbReference type="STRING" id="1176587.A8C56_00495"/>
<evidence type="ECO:0000313" key="6">
    <source>
        <dbReference type="Proteomes" id="UP000077667"/>
    </source>
</evidence>
<dbReference type="InterPro" id="IPR051782">
    <property type="entry name" value="ABC_Transporter_VariousFunc"/>
</dbReference>
<dbReference type="PANTHER" id="PTHR42939:SF1">
    <property type="entry name" value="ABC TRANSPORTER ATP-BINDING PROTEIN ALBC-RELATED"/>
    <property type="match status" value="1"/>
</dbReference>
<dbReference type="InterPro" id="IPR017871">
    <property type="entry name" value="ABC_transporter-like_CS"/>
</dbReference>
<dbReference type="InterPro" id="IPR027417">
    <property type="entry name" value="P-loop_NTPase"/>
</dbReference>
<organism evidence="5 6">
    <name type="scientific">Niabella ginsenosidivorans</name>
    <dbReference type="NCBI Taxonomy" id="1176587"/>
    <lineage>
        <taxon>Bacteria</taxon>
        <taxon>Pseudomonadati</taxon>
        <taxon>Bacteroidota</taxon>
        <taxon>Chitinophagia</taxon>
        <taxon>Chitinophagales</taxon>
        <taxon>Chitinophagaceae</taxon>
        <taxon>Niabella</taxon>
    </lineage>
</organism>
<dbReference type="PROSITE" id="PS00211">
    <property type="entry name" value="ABC_TRANSPORTER_1"/>
    <property type="match status" value="1"/>
</dbReference>
<dbReference type="PROSITE" id="PS50893">
    <property type="entry name" value="ABC_TRANSPORTER_2"/>
    <property type="match status" value="1"/>
</dbReference>
<name>A0A1A9HWN8_9BACT</name>
<dbReference type="PANTHER" id="PTHR42939">
    <property type="entry name" value="ABC TRANSPORTER ATP-BINDING PROTEIN ALBC-RELATED"/>
    <property type="match status" value="1"/>
</dbReference>
<sequence>MTIALNKAGKRFNRDWIFKDLTCRFESGNSYAITGSNGSGKSTLLQVISGSLTLNEGACRWSAAASIPADKIFRHISYCAPYLEVIEEMTLLEFLEFHQRFKPLLPGCTPKRIIEELGLEAAGDKRIQQFSSGMKQRAKLAQCIYSDTAVVILDEPCTNLDQQGIALYYSLIDQYCTNRLVLVGSNDETEYRFCQHRLSIMDYK</sequence>
<dbReference type="SUPFAM" id="SSF52540">
    <property type="entry name" value="P-loop containing nucleoside triphosphate hydrolases"/>
    <property type="match status" value="1"/>
</dbReference>
<dbReference type="AlphaFoldDB" id="A0A1A9HWN8"/>
<dbReference type="KEGG" id="nia:A8C56_00495"/>
<dbReference type="Gene3D" id="3.40.50.300">
    <property type="entry name" value="P-loop containing nucleotide triphosphate hydrolases"/>
    <property type="match status" value="1"/>
</dbReference>
<keyword evidence="6" id="KW-1185">Reference proteome</keyword>
<feature type="domain" description="ABC transporter" evidence="4">
    <location>
        <begin position="3"/>
        <end position="202"/>
    </location>
</feature>
<dbReference type="GO" id="GO:0016887">
    <property type="term" value="F:ATP hydrolysis activity"/>
    <property type="evidence" value="ECO:0007669"/>
    <property type="project" value="InterPro"/>
</dbReference>
<accession>A0A1A9HWN8</accession>
<evidence type="ECO:0000256" key="3">
    <source>
        <dbReference type="ARBA" id="ARBA00022840"/>
    </source>
</evidence>
<keyword evidence="1" id="KW-0813">Transport</keyword>
<keyword evidence="2" id="KW-0547">Nucleotide-binding</keyword>